<dbReference type="GO" id="GO:0016747">
    <property type="term" value="F:acyltransferase activity, transferring groups other than amino-acyl groups"/>
    <property type="evidence" value="ECO:0007669"/>
    <property type="project" value="InterPro"/>
</dbReference>
<evidence type="ECO:0000259" key="3">
    <source>
        <dbReference type="PROSITE" id="PS51186"/>
    </source>
</evidence>
<gene>
    <name evidence="4" type="ORF">HDF09_002372</name>
</gene>
<accession>A0A7W8IIB4</accession>
<organism evidence="4 5">
    <name type="scientific">Tunturiibacter empetritectus</name>
    <dbReference type="NCBI Taxonomy" id="3069691"/>
    <lineage>
        <taxon>Bacteria</taxon>
        <taxon>Pseudomonadati</taxon>
        <taxon>Acidobacteriota</taxon>
        <taxon>Terriglobia</taxon>
        <taxon>Terriglobales</taxon>
        <taxon>Acidobacteriaceae</taxon>
        <taxon>Tunturiibacter</taxon>
    </lineage>
</organism>
<evidence type="ECO:0000256" key="2">
    <source>
        <dbReference type="ARBA" id="ARBA00023315"/>
    </source>
</evidence>
<dbReference type="AlphaFoldDB" id="A0A7W8IIB4"/>
<sequence length="152" mass="17396">MFETRLATVEDAELIARQRRQMFVDAGQAEDAGLQAMMENFVAWVRPRLRDGSYVGWMVEDAGRVVAGAGMWMMEFPPHWMDAQPMRAYLLNFYVEPEARGKGLAYRLLKTSVEAARGRGVKVVSLHASKFGRPIYERNGFEESTEMMLRLE</sequence>
<protein>
    <submittedName>
        <fullName evidence="4">GNAT superfamily N-acetyltransferase</fullName>
    </submittedName>
</protein>
<dbReference type="Pfam" id="PF00583">
    <property type="entry name" value="Acetyltransf_1"/>
    <property type="match status" value="1"/>
</dbReference>
<feature type="domain" description="N-acetyltransferase" evidence="3">
    <location>
        <begin position="2"/>
        <end position="152"/>
    </location>
</feature>
<evidence type="ECO:0000256" key="1">
    <source>
        <dbReference type="ARBA" id="ARBA00022679"/>
    </source>
</evidence>
<dbReference type="Gene3D" id="3.40.630.30">
    <property type="match status" value="1"/>
</dbReference>
<dbReference type="CDD" id="cd04301">
    <property type="entry name" value="NAT_SF"/>
    <property type="match status" value="1"/>
</dbReference>
<evidence type="ECO:0000313" key="5">
    <source>
        <dbReference type="Proteomes" id="UP000568106"/>
    </source>
</evidence>
<dbReference type="Proteomes" id="UP000568106">
    <property type="component" value="Unassembled WGS sequence"/>
</dbReference>
<dbReference type="PANTHER" id="PTHR43877:SF1">
    <property type="entry name" value="ACETYLTRANSFERASE"/>
    <property type="match status" value="1"/>
</dbReference>
<comment type="caution">
    <text evidence="4">The sequence shown here is derived from an EMBL/GenBank/DDBJ whole genome shotgun (WGS) entry which is preliminary data.</text>
</comment>
<dbReference type="PANTHER" id="PTHR43877">
    <property type="entry name" value="AMINOALKYLPHOSPHONATE N-ACETYLTRANSFERASE-RELATED-RELATED"/>
    <property type="match status" value="1"/>
</dbReference>
<reference evidence="4" key="1">
    <citation type="submission" date="2020-08" db="EMBL/GenBank/DDBJ databases">
        <title>Genomic Encyclopedia of Type Strains, Phase IV (KMG-V): Genome sequencing to study the core and pangenomes of soil and plant-associated prokaryotes.</title>
        <authorList>
            <person name="Whitman W."/>
        </authorList>
    </citation>
    <scope>NUCLEOTIDE SEQUENCE [LARGE SCALE GENOMIC DNA]</scope>
    <source>
        <strain evidence="4">M8UP27</strain>
    </source>
</reference>
<evidence type="ECO:0000313" key="4">
    <source>
        <dbReference type="EMBL" id="MBB5317686.1"/>
    </source>
</evidence>
<dbReference type="InterPro" id="IPR000182">
    <property type="entry name" value="GNAT_dom"/>
</dbReference>
<dbReference type="InterPro" id="IPR016181">
    <property type="entry name" value="Acyl_CoA_acyltransferase"/>
</dbReference>
<proteinExistence type="predicted"/>
<keyword evidence="5" id="KW-1185">Reference proteome</keyword>
<dbReference type="EMBL" id="JACHDY010000003">
    <property type="protein sequence ID" value="MBB5317686.1"/>
    <property type="molecule type" value="Genomic_DNA"/>
</dbReference>
<name>A0A7W8IIB4_9BACT</name>
<dbReference type="PROSITE" id="PS51186">
    <property type="entry name" value="GNAT"/>
    <property type="match status" value="1"/>
</dbReference>
<keyword evidence="2" id="KW-0012">Acyltransferase</keyword>
<dbReference type="SUPFAM" id="SSF55729">
    <property type="entry name" value="Acyl-CoA N-acyltransferases (Nat)"/>
    <property type="match status" value="1"/>
</dbReference>
<keyword evidence="1" id="KW-0808">Transferase</keyword>
<dbReference type="InterPro" id="IPR050832">
    <property type="entry name" value="Bact_Acetyltransf"/>
</dbReference>